<proteinExistence type="predicted"/>
<reference evidence="3" key="1">
    <citation type="submission" date="2022-03" db="EMBL/GenBank/DDBJ databases">
        <authorList>
            <person name="Tunstrom K."/>
        </authorList>
    </citation>
    <scope>NUCLEOTIDE SEQUENCE</scope>
</reference>
<gene>
    <name evidence="3" type="ORF">EEDITHA_LOCUS19761</name>
</gene>
<evidence type="ECO:0000313" key="3">
    <source>
        <dbReference type="EMBL" id="CAH2105510.1"/>
    </source>
</evidence>
<evidence type="ECO:0000256" key="1">
    <source>
        <dbReference type="SAM" id="MobiDB-lite"/>
    </source>
</evidence>
<accession>A0AAU9V3Z4</accession>
<evidence type="ECO:0000313" key="4">
    <source>
        <dbReference type="Proteomes" id="UP001153954"/>
    </source>
</evidence>
<feature type="chain" id="PRO_5043784719" evidence="2">
    <location>
        <begin position="21"/>
        <end position="337"/>
    </location>
</feature>
<dbReference type="EMBL" id="CAKOGL010000028">
    <property type="protein sequence ID" value="CAH2105510.1"/>
    <property type="molecule type" value="Genomic_DNA"/>
</dbReference>
<feature type="signal peptide" evidence="2">
    <location>
        <begin position="1"/>
        <end position="20"/>
    </location>
</feature>
<dbReference type="AlphaFoldDB" id="A0AAU9V3Z4"/>
<comment type="caution">
    <text evidence="3">The sequence shown here is derived from an EMBL/GenBank/DDBJ whole genome shotgun (WGS) entry which is preliminary data.</text>
</comment>
<feature type="region of interest" description="Disordered" evidence="1">
    <location>
        <begin position="34"/>
        <end position="58"/>
    </location>
</feature>
<evidence type="ECO:0000256" key="2">
    <source>
        <dbReference type="SAM" id="SignalP"/>
    </source>
</evidence>
<keyword evidence="2" id="KW-0732">Signal</keyword>
<organism evidence="3 4">
    <name type="scientific">Euphydryas editha</name>
    <name type="common">Edith's checkerspot</name>
    <dbReference type="NCBI Taxonomy" id="104508"/>
    <lineage>
        <taxon>Eukaryota</taxon>
        <taxon>Metazoa</taxon>
        <taxon>Ecdysozoa</taxon>
        <taxon>Arthropoda</taxon>
        <taxon>Hexapoda</taxon>
        <taxon>Insecta</taxon>
        <taxon>Pterygota</taxon>
        <taxon>Neoptera</taxon>
        <taxon>Endopterygota</taxon>
        <taxon>Lepidoptera</taxon>
        <taxon>Glossata</taxon>
        <taxon>Ditrysia</taxon>
        <taxon>Papilionoidea</taxon>
        <taxon>Nymphalidae</taxon>
        <taxon>Nymphalinae</taxon>
        <taxon>Euphydryas</taxon>
    </lineage>
</organism>
<name>A0AAU9V3Z4_EUPED</name>
<feature type="region of interest" description="Disordered" evidence="1">
    <location>
        <begin position="158"/>
        <end position="179"/>
    </location>
</feature>
<protein>
    <submittedName>
        <fullName evidence="3">Uncharacterized protein</fullName>
    </submittedName>
</protein>
<keyword evidence="4" id="KW-1185">Reference proteome</keyword>
<dbReference type="Proteomes" id="UP001153954">
    <property type="component" value="Unassembled WGS sequence"/>
</dbReference>
<sequence>MANILPMLLSLFVLQAASMAAPRDNNLVDSKYAEESSKFDSLPSGEDNQSSNDNEKNQRQKRFYDYKAFAYAQSGYPTSFPYPFQPHFSKNDESQNTGLNGAEDVLSQIHRRLEQILSNVRQYAYPVHQQTPIATFIPLLLIPHISCGCTTNTEHPPTTQQVNINKPQPSTPIETTTPDLENRFSGIDDTRRNWGILVNNTDLNADFEGDGNRPISFNPVIPESPIDVPVPPVEHGSVQAGVQPEPIPTSTFRAILNSPAIAPPRANRPSAAGKVPSIAPSACDAAVISCCLRNQVTPNCFVQNGCPDTSKYGQPCDPSVIYNVVKKVQHYIEQRKL</sequence>